<dbReference type="SUPFAM" id="SSF52540">
    <property type="entry name" value="P-loop containing nucleoside triphosphate hydrolases"/>
    <property type="match status" value="1"/>
</dbReference>
<evidence type="ECO:0008006" key="3">
    <source>
        <dbReference type="Google" id="ProtNLM"/>
    </source>
</evidence>
<gene>
    <name evidence="1" type="ORF">CEUSTIGMA_g8097.t1</name>
</gene>
<dbReference type="OrthoDB" id="34984at2759"/>
<keyword evidence="2" id="KW-1185">Reference proteome</keyword>
<name>A0A250XCP8_9CHLO</name>
<evidence type="ECO:0000313" key="2">
    <source>
        <dbReference type="Proteomes" id="UP000232323"/>
    </source>
</evidence>
<evidence type="ECO:0000313" key="1">
    <source>
        <dbReference type="EMBL" id="GAX80662.1"/>
    </source>
</evidence>
<dbReference type="Proteomes" id="UP000232323">
    <property type="component" value="Unassembled WGS sequence"/>
</dbReference>
<organism evidence="1 2">
    <name type="scientific">Chlamydomonas eustigma</name>
    <dbReference type="NCBI Taxonomy" id="1157962"/>
    <lineage>
        <taxon>Eukaryota</taxon>
        <taxon>Viridiplantae</taxon>
        <taxon>Chlorophyta</taxon>
        <taxon>core chlorophytes</taxon>
        <taxon>Chlorophyceae</taxon>
        <taxon>CS clade</taxon>
        <taxon>Chlamydomonadales</taxon>
        <taxon>Chlamydomonadaceae</taxon>
        <taxon>Chlamydomonas</taxon>
    </lineage>
</organism>
<comment type="caution">
    <text evidence="1">The sequence shown here is derived from an EMBL/GenBank/DDBJ whole genome shotgun (WGS) entry which is preliminary data.</text>
</comment>
<dbReference type="EMBL" id="BEGY01000055">
    <property type="protein sequence ID" value="GAX80662.1"/>
    <property type="molecule type" value="Genomic_DNA"/>
</dbReference>
<dbReference type="AlphaFoldDB" id="A0A250XCP8"/>
<proteinExistence type="predicted"/>
<sequence>MPRSRSCRSACSSCIFLASLLGLYSCSFFLLVTSAERFYCNRTWVFKDSNSTFTDSIVDAASRHIRRISVIGERHSGTTFVKRLLESNLARPETPISDWFCDFKHYFQVQGDRRCPDLNSTLVVVVLRNPYDWVLGMHKQCWCRRNAAEEKLYMQGVSFETFMTRVWANDTYLINAPSAWVRHREASTGRPYCVNVMACRSLKLQMYMDIANWAPNVEFVRYEDVLTPEHSKAWLSDMIMKYKLPRNSSSTAGGLISMTFYKNRPWRFDKDAANML</sequence>
<reference evidence="1 2" key="1">
    <citation type="submission" date="2017-08" db="EMBL/GenBank/DDBJ databases">
        <title>Acidophilic green algal genome provides insights into adaptation to an acidic environment.</title>
        <authorList>
            <person name="Hirooka S."/>
            <person name="Hirose Y."/>
            <person name="Kanesaki Y."/>
            <person name="Higuchi S."/>
            <person name="Fujiwara T."/>
            <person name="Onuma R."/>
            <person name="Era A."/>
            <person name="Ohbayashi R."/>
            <person name="Uzuka A."/>
            <person name="Nozaki H."/>
            <person name="Yoshikawa H."/>
            <person name="Miyagishima S.Y."/>
        </authorList>
    </citation>
    <scope>NUCLEOTIDE SEQUENCE [LARGE SCALE GENOMIC DNA]</scope>
    <source>
        <strain evidence="1 2">NIES-2499</strain>
    </source>
</reference>
<protein>
    <recommendedName>
        <fullName evidence="3">Sulfotransferase</fullName>
    </recommendedName>
</protein>
<dbReference type="PROSITE" id="PS51257">
    <property type="entry name" value="PROKAR_LIPOPROTEIN"/>
    <property type="match status" value="1"/>
</dbReference>
<dbReference type="InterPro" id="IPR027417">
    <property type="entry name" value="P-loop_NTPase"/>
</dbReference>
<accession>A0A250XCP8</accession>